<evidence type="ECO:0000256" key="1">
    <source>
        <dbReference type="ARBA" id="ARBA00004651"/>
    </source>
</evidence>
<dbReference type="Proteomes" id="UP000612362">
    <property type="component" value="Unassembled WGS sequence"/>
</dbReference>
<name>A0A8J3HZ70_9CHLR</name>
<evidence type="ECO:0000313" key="10">
    <source>
        <dbReference type="Proteomes" id="UP000612362"/>
    </source>
</evidence>
<evidence type="ECO:0000256" key="3">
    <source>
        <dbReference type="ARBA" id="ARBA00022475"/>
    </source>
</evidence>
<keyword evidence="5 7" id="KW-1133">Transmembrane helix</keyword>
<keyword evidence="4 7" id="KW-0812">Transmembrane</keyword>
<feature type="transmembrane region" description="Helical" evidence="7">
    <location>
        <begin position="20"/>
        <end position="40"/>
    </location>
</feature>
<comment type="subcellular location">
    <subcellularLocation>
        <location evidence="1 7">Cell membrane</location>
        <topology evidence="1 7">Multi-pass membrane protein</topology>
    </subcellularLocation>
</comment>
<dbReference type="SUPFAM" id="SSF161098">
    <property type="entry name" value="MetI-like"/>
    <property type="match status" value="1"/>
</dbReference>
<feature type="transmembrane region" description="Helical" evidence="7">
    <location>
        <begin position="100"/>
        <end position="117"/>
    </location>
</feature>
<feature type="transmembrane region" description="Helical" evidence="7">
    <location>
        <begin position="60"/>
        <end position="88"/>
    </location>
</feature>
<evidence type="ECO:0000256" key="7">
    <source>
        <dbReference type="RuleBase" id="RU363032"/>
    </source>
</evidence>
<proteinExistence type="inferred from homology"/>
<dbReference type="InterPro" id="IPR000515">
    <property type="entry name" value="MetI-like"/>
</dbReference>
<evidence type="ECO:0000259" key="8">
    <source>
        <dbReference type="PROSITE" id="PS50928"/>
    </source>
</evidence>
<keyword evidence="2 7" id="KW-0813">Transport</keyword>
<feature type="transmembrane region" description="Helical" evidence="7">
    <location>
        <begin position="123"/>
        <end position="142"/>
    </location>
</feature>
<organism evidence="9 10">
    <name type="scientific">Ktedonospora formicarum</name>
    <dbReference type="NCBI Taxonomy" id="2778364"/>
    <lineage>
        <taxon>Bacteria</taxon>
        <taxon>Bacillati</taxon>
        <taxon>Chloroflexota</taxon>
        <taxon>Ktedonobacteria</taxon>
        <taxon>Ktedonobacterales</taxon>
        <taxon>Ktedonobacteraceae</taxon>
        <taxon>Ktedonospora</taxon>
    </lineage>
</organism>
<evidence type="ECO:0000256" key="6">
    <source>
        <dbReference type="ARBA" id="ARBA00023136"/>
    </source>
</evidence>
<evidence type="ECO:0000313" key="9">
    <source>
        <dbReference type="EMBL" id="GHO45861.1"/>
    </source>
</evidence>
<dbReference type="PROSITE" id="PS50928">
    <property type="entry name" value="ABC_TM1"/>
    <property type="match status" value="1"/>
</dbReference>
<dbReference type="Gene3D" id="1.10.3720.10">
    <property type="entry name" value="MetI-like"/>
    <property type="match status" value="1"/>
</dbReference>
<dbReference type="PANTHER" id="PTHR43744:SF12">
    <property type="entry name" value="ABC TRANSPORTER PERMEASE PROTEIN MG189-RELATED"/>
    <property type="match status" value="1"/>
</dbReference>
<dbReference type="CDD" id="cd06261">
    <property type="entry name" value="TM_PBP2"/>
    <property type="match status" value="1"/>
</dbReference>
<sequence>MLPFYLLMSGMHLTNTYWSILLPTIFSAFGIWFACIYANASVPNELLDAARIDGAGELHIFLTIALPLMSPALATMFLFHFVGVWNGFFLPLLMLNNQHLYPVMVGLGVLSAGAGTGENNTNLVIMGSLLSALPIVLSFTFLQRYWRQGLTFGSLIG</sequence>
<dbReference type="GO" id="GO:0005886">
    <property type="term" value="C:plasma membrane"/>
    <property type="evidence" value="ECO:0007669"/>
    <property type="project" value="UniProtKB-SubCell"/>
</dbReference>
<gene>
    <name evidence="9" type="ORF">KSX_40240</name>
</gene>
<keyword evidence="6 7" id="KW-0472">Membrane</keyword>
<evidence type="ECO:0000256" key="2">
    <source>
        <dbReference type="ARBA" id="ARBA00022448"/>
    </source>
</evidence>
<comment type="similarity">
    <text evidence="7">Belongs to the binding-protein-dependent transport system permease family.</text>
</comment>
<reference evidence="9" key="1">
    <citation type="submission" date="2020-10" db="EMBL/GenBank/DDBJ databases">
        <title>Taxonomic study of unclassified bacteria belonging to the class Ktedonobacteria.</title>
        <authorList>
            <person name="Yabe S."/>
            <person name="Wang C.M."/>
            <person name="Zheng Y."/>
            <person name="Sakai Y."/>
            <person name="Cavaletti L."/>
            <person name="Monciardini P."/>
            <person name="Donadio S."/>
        </authorList>
    </citation>
    <scope>NUCLEOTIDE SEQUENCE</scope>
    <source>
        <strain evidence="9">SOSP1-1</strain>
    </source>
</reference>
<dbReference type="EMBL" id="BNJF01000002">
    <property type="protein sequence ID" value="GHO45861.1"/>
    <property type="molecule type" value="Genomic_DNA"/>
</dbReference>
<evidence type="ECO:0000256" key="5">
    <source>
        <dbReference type="ARBA" id="ARBA00022989"/>
    </source>
</evidence>
<dbReference type="AlphaFoldDB" id="A0A8J3HZ70"/>
<evidence type="ECO:0000256" key="4">
    <source>
        <dbReference type="ARBA" id="ARBA00022692"/>
    </source>
</evidence>
<comment type="caution">
    <text evidence="9">The sequence shown here is derived from an EMBL/GenBank/DDBJ whole genome shotgun (WGS) entry which is preliminary data.</text>
</comment>
<feature type="domain" description="ABC transmembrane type-1" evidence="8">
    <location>
        <begin position="1"/>
        <end position="142"/>
    </location>
</feature>
<protein>
    <recommendedName>
        <fullName evidence="8">ABC transmembrane type-1 domain-containing protein</fullName>
    </recommendedName>
</protein>
<dbReference type="PANTHER" id="PTHR43744">
    <property type="entry name" value="ABC TRANSPORTER PERMEASE PROTEIN MG189-RELATED-RELATED"/>
    <property type="match status" value="1"/>
</dbReference>
<dbReference type="GO" id="GO:0055085">
    <property type="term" value="P:transmembrane transport"/>
    <property type="evidence" value="ECO:0007669"/>
    <property type="project" value="InterPro"/>
</dbReference>
<dbReference type="InterPro" id="IPR035906">
    <property type="entry name" value="MetI-like_sf"/>
</dbReference>
<accession>A0A8J3HZ70</accession>
<keyword evidence="3" id="KW-1003">Cell membrane</keyword>
<keyword evidence="10" id="KW-1185">Reference proteome</keyword>
<dbReference type="Pfam" id="PF00528">
    <property type="entry name" value="BPD_transp_1"/>
    <property type="match status" value="1"/>
</dbReference>